<organism evidence="2 3">
    <name type="scientific">Malus domestica</name>
    <name type="common">Apple</name>
    <name type="synonym">Pyrus malus</name>
    <dbReference type="NCBI Taxonomy" id="3750"/>
    <lineage>
        <taxon>Eukaryota</taxon>
        <taxon>Viridiplantae</taxon>
        <taxon>Streptophyta</taxon>
        <taxon>Embryophyta</taxon>
        <taxon>Tracheophyta</taxon>
        <taxon>Spermatophyta</taxon>
        <taxon>Magnoliopsida</taxon>
        <taxon>eudicotyledons</taxon>
        <taxon>Gunneridae</taxon>
        <taxon>Pentapetalae</taxon>
        <taxon>rosids</taxon>
        <taxon>fabids</taxon>
        <taxon>Rosales</taxon>
        <taxon>Rosaceae</taxon>
        <taxon>Amygdaloideae</taxon>
        <taxon>Maleae</taxon>
        <taxon>Malus</taxon>
    </lineage>
</organism>
<feature type="region of interest" description="Disordered" evidence="1">
    <location>
        <begin position="1"/>
        <end position="26"/>
    </location>
</feature>
<dbReference type="EMBL" id="RDQH01000331">
    <property type="protein sequence ID" value="RXH99966.1"/>
    <property type="molecule type" value="Genomic_DNA"/>
</dbReference>
<reference evidence="2 3" key="1">
    <citation type="submission" date="2018-10" db="EMBL/GenBank/DDBJ databases">
        <title>A high-quality apple genome assembly.</title>
        <authorList>
            <person name="Hu J."/>
        </authorList>
    </citation>
    <scope>NUCLEOTIDE SEQUENCE [LARGE SCALE GENOMIC DNA]</scope>
    <source>
        <strain evidence="3">cv. HFTH1</strain>
        <tissue evidence="2">Young leaf</tissue>
    </source>
</reference>
<name>A0A498JXY5_MALDO</name>
<dbReference type="Proteomes" id="UP000290289">
    <property type="component" value="Chromosome 5"/>
</dbReference>
<evidence type="ECO:0000313" key="3">
    <source>
        <dbReference type="Proteomes" id="UP000290289"/>
    </source>
</evidence>
<sequence>MHREQCCKEQLREAGRKAESTNKSKGSRLLSCKGVNQYACYDEKRHNLIRRIDFAWAMEKDENKKQKNSSKVETNDAVTVASMTHPKSLPNEAMFDLAVNMENAKSGCLYIYFYY</sequence>
<dbReference type="AlphaFoldDB" id="A0A498JXY5"/>
<proteinExistence type="predicted"/>
<keyword evidence="3" id="KW-1185">Reference proteome</keyword>
<protein>
    <submittedName>
        <fullName evidence="2">Uncharacterized protein</fullName>
    </submittedName>
</protein>
<evidence type="ECO:0000256" key="1">
    <source>
        <dbReference type="SAM" id="MobiDB-lite"/>
    </source>
</evidence>
<gene>
    <name evidence="2" type="ORF">DVH24_030457</name>
</gene>
<evidence type="ECO:0000313" key="2">
    <source>
        <dbReference type="EMBL" id="RXH99966.1"/>
    </source>
</evidence>
<comment type="caution">
    <text evidence="2">The sequence shown here is derived from an EMBL/GenBank/DDBJ whole genome shotgun (WGS) entry which is preliminary data.</text>
</comment>
<feature type="compositionally biased region" description="Basic and acidic residues" evidence="1">
    <location>
        <begin position="1"/>
        <end position="22"/>
    </location>
</feature>
<accession>A0A498JXY5</accession>